<dbReference type="InterPro" id="IPR001173">
    <property type="entry name" value="Glyco_trans_2-like"/>
</dbReference>
<dbReference type="CDD" id="cd00761">
    <property type="entry name" value="Glyco_tranf_GTA_type"/>
    <property type="match status" value="1"/>
</dbReference>
<sequence>MDNGISVIATLKDGTDSGSLKWCIQSILNQTTLPNDIVVIVEKKSKTINKVIGNLSREVANINFIIKSNGNNTSSRFIGAKYAKCDWLAFIDSDDRWVMDKLESYLEEIKRVEYASDTVIISDAYIGYINKDVPGVIDTKVEHMQIDFSKQSAYHKARLEYYPHIFSGLLVSKNYFLESFDGTVRDDWSLFFNLIDKANVIRMDKLYYIHTIDLSKIVLYTTNDLLRRVAWLEKNKKAYLDMFGVSYYDRYLKNIYYRSKKLNLRLVRDKVIDILGDENKIDINQESDMLIDFLNKHDFVACYGAGYFGDEITKFIKGLAKRIECIIVSDGQKRFTDLNGFVVKEYSEINLSDYDGIVLAMDLIKYPDMKNELRSKYLGDIFTITYEGIKTLKAIL</sequence>
<evidence type="ECO:0000313" key="3">
    <source>
        <dbReference type="Proteomes" id="UP000183639"/>
    </source>
</evidence>
<keyword evidence="2" id="KW-0808">Transferase</keyword>
<feature type="domain" description="Glycosyltransferase 2-like" evidence="1">
    <location>
        <begin position="20"/>
        <end position="114"/>
    </location>
</feature>
<dbReference type="Gene3D" id="3.90.550.10">
    <property type="entry name" value="Spore Coat Polysaccharide Biosynthesis Protein SpsA, Chain A"/>
    <property type="match status" value="1"/>
</dbReference>
<accession>A0A1I3CPE8</accession>
<organism evidence="2 3">
    <name type="scientific">Selenomonas ruminantium</name>
    <dbReference type="NCBI Taxonomy" id="971"/>
    <lineage>
        <taxon>Bacteria</taxon>
        <taxon>Bacillati</taxon>
        <taxon>Bacillota</taxon>
        <taxon>Negativicutes</taxon>
        <taxon>Selenomonadales</taxon>
        <taxon>Selenomonadaceae</taxon>
        <taxon>Selenomonas</taxon>
    </lineage>
</organism>
<reference evidence="2 3" key="1">
    <citation type="submission" date="2016-10" db="EMBL/GenBank/DDBJ databases">
        <authorList>
            <person name="de Groot N.N."/>
        </authorList>
    </citation>
    <scope>NUCLEOTIDE SEQUENCE [LARGE SCALE GENOMIC DNA]</scope>
    <source>
        <strain evidence="2 3">Z108</strain>
    </source>
</reference>
<dbReference type="Proteomes" id="UP000183639">
    <property type="component" value="Unassembled WGS sequence"/>
</dbReference>
<proteinExistence type="predicted"/>
<protein>
    <submittedName>
        <fullName evidence="2">Glycosyltransferase involved in cell wall bisynthesis</fullName>
    </submittedName>
</protein>
<dbReference type="RefSeq" id="WP_075442363.1">
    <property type="nucleotide sequence ID" value="NZ_FOQK01000004.1"/>
</dbReference>
<dbReference type="SUPFAM" id="SSF53448">
    <property type="entry name" value="Nucleotide-diphospho-sugar transferases"/>
    <property type="match status" value="1"/>
</dbReference>
<dbReference type="GO" id="GO:0016740">
    <property type="term" value="F:transferase activity"/>
    <property type="evidence" value="ECO:0007669"/>
    <property type="project" value="UniProtKB-KW"/>
</dbReference>
<dbReference type="EMBL" id="FOQK01000004">
    <property type="protein sequence ID" value="SFH76414.1"/>
    <property type="molecule type" value="Genomic_DNA"/>
</dbReference>
<gene>
    <name evidence="2" type="ORF">SAMN04487861_10455</name>
</gene>
<dbReference type="AlphaFoldDB" id="A0A1I3CPE8"/>
<evidence type="ECO:0000313" key="2">
    <source>
        <dbReference type="EMBL" id="SFH76414.1"/>
    </source>
</evidence>
<evidence type="ECO:0000259" key="1">
    <source>
        <dbReference type="Pfam" id="PF00535"/>
    </source>
</evidence>
<dbReference type="Pfam" id="PF00535">
    <property type="entry name" value="Glycos_transf_2"/>
    <property type="match status" value="1"/>
</dbReference>
<name>A0A1I3CPE8_SELRU</name>
<dbReference type="InterPro" id="IPR029044">
    <property type="entry name" value="Nucleotide-diphossugar_trans"/>
</dbReference>